<evidence type="ECO:0000259" key="4">
    <source>
        <dbReference type="Pfam" id="PF12879"/>
    </source>
</evidence>
<dbReference type="Pfam" id="PF12879">
    <property type="entry name" value="SICA_C"/>
    <property type="match status" value="1"/>
</dbReference>
<dbReference type="VEuPathDB" id="PlasmoDB:PCOAH_00019340"/>
<evidence type="ECO:0000259" key="3">
    <source>
        <dbReference type="Pfam" id="PF12878"/>
    </source>
</evidence>
<organism evidence="5 6">
    <name type="scientific">Plasmodium coatneyi</name>
    <dbReference type="NCBI Taxonomy" id="208452"/>
    <lineage>
        <taxon>Eukaryota</taxon>
        <taxon>Sar</taxon>
        <taxon>Alveolata</taxon>
        <taxon>Apicomplexa</taxon>
        <taxon>Aconoidasida</taxon>
        <taxon>Haemosporida</taxon>
        <taxon>Plasmodiidae</taxon>
        <taxon>Plasmodium</taxon>
    </lineage>
</organism>
<keyword evidence="2" id="KW-1133">Transmembrane helix</keyword>
<dbReference type="Proteomes" id="UP000092716">
    <property type="component" value="Chromosome 8"/>
</dbReference>
<dbReference type="Pfam" id="PF12878">
    <property type="entry name" value="SICA_beta"/>
    <property type="match status" value="1"/>
</dbReference>
<keyword evidence="6" id="KW-1185">Reference proteome</keyword>
<name>A0A1B1DYD7_9APIC</name>
<feature type="transmembrane region" description="Helical" evidence="2">
    <location>
        <begin position="521"/>
        <end position="542"/>
    </location>
</feature>
<accession>A0A1B1DYD7</accession>
<dbReference type="KEGG" id="pcot:PCOAH_00019340"/>
<dbReference type="AlphaFoldDB" id="A0A1B1DYD7"/>
<protein>
    <submittedName>
        <fullName evidence="5">SICA antigen</fullName>
    </submittedName>
</protein>
<feature type="compositionally biased region" description="Basic residues" evidence="1">
    <location>
        <begin position="588"/>
        <end position="608"/>
    </location>
</feature>
<dbReference type="InterPro" id="IPR024285">
    <property type="entry name" value="SICA_extracell_b"/>
</dbReference>
<proteinExistence type="predicted"/>
<gene>
    <name evidence="5" type="ORF">PCOAH_00019340</name>
</gene>
<keyword evidence="2" id="KW-0812">Transmembrane</keyword>
<evidence type="ECO:0000256" key="2">
    <source>
        <dbReference type="SAM" id="Phobius"/>
    </source>
</evidence>
<dbReference type="GeneID" id="30908660"/>
<keyword evidence="2" id="KW-0472">Membrane</keyword>
<sequence>MDNKVEQKVDAFFKRKWSVGKDKVYGLFQEFSNKVDEDDNTSNLGVVCNQIADSPAPKEKNFPKCFCKILIKNLEKVTNSSSTYMYNGKEKNVSDIRQDARCDLLNLWLFLYVLKYKVQSEHVMYAFEAITNLEDFFFMKPEDCIYTGKFTINEGEEGIKFKNIIQFLMNHDNRTLMEAIDNETACNTGSRAENQDSGVPKTNVENISSEVQNIVEQVFEEIKKPSTPRQGSSGKDCSKCSSLCERANCVAHNWFRDRLTNEGTGRRDWCIFWGKGDVGKVLTGLSNAMKSGSEADDSLCEGITVPAGTSSEANKKACNYIVKGLKDIYKIRPYGGWAGKNAEEKKKKNNNQQFYRTMGCISLNLYADKLEQLQSCKVEVGIKHAFDKSSYLKDNTSPCNSDGTCFECTRDSSYKDCPLNVYDNLWYPLTVNGKKCEEDKRNVMKKLEELFNENKEITETLEQICPEDEQSNAEMPEKGSSPAPPPGPSGAEGGGGGGRVDEAALKAPKAQALTEKKDNPVVPYLPLAPATIGIITMTYYLWKYFGMLRKTRRRYRRAYQVRDPCLQEQLLAHVDQGGPHEYMLIKERKPRSTAKKRRKRERPGRRRRGVRRRMIIDIHLEVLDECQKGHTKLVQEEFLGIIVEEFMGSKFIKEEKLQNSDSGFREERPSS</sequence>
<evidence type="ECO:0000313" key="5">
    <source>
        <dbReference type="EMBL" id="ANQ07831.1"/>
    </source>
</evidence>
<feature type="domain" description="Schizont-infected cell agglutination C-terminal" evidence="4">
    <location>
        <begin position="543"/>
        <end position="656"/>
    </location>
</feature>
<feature type="domain" description="Schizont-infected cell agglutination extracellular beta" evidence="3">
    <location>
        <begin position="242"/>
        <end position="417"/>
    </location>
</feature>
<feature type="region of interest" description="Disordered" evidence="1">
    <location>
        <begin position="469"/>
        <end position="501"/>
    </location>
</feature>
<dbReference type="InterPro" id="IPR024288">
    <property type="entry name" value="SICA_C"/>
</dbReference>
<dbReference type="RefSeq" id="XP_019914526.1">
    <property type="nucleotide sequence ID" value="XM_020058743.1"/>
</dbReference>
<evidence type="ECO:0000313" key="6">
    <source>
        <dbReference type="Proteomes" id="UP000092716"/>
    </source>
</evidence>
<reference evidence="6" key="1">
    <citation type="submission" date="2016-06" db="EMBL/GenBank/DDBJ databases">
        <title>First high quality genome sequence of Plasmodium coatneyi using continuous long reads from single molecule, real-time sequencing.</title>
        <authorList>
            <person name="Chien J.-T."/>
            <person name="Pakala S.B."/>
            <person name="Geraldo J.A."/>
            <person name="Lapp S.A."/>
            <person name="Barnwell J.W."/>
            <person name="Kissinger J.C."/>
            <person name="Galinski M.R."/>
            <person name="Humphrey J.C."/>
        </authorList>
    </citation>
    <scope>NUCLEOTIDE SEQUENCE [LARGE SCALE GENOMIC DNA]</scope>
    <source>
        <strain evidence="6">Hackeri</strain>
    </source>
</reference>
<feature type="region of interest" description="Disordered" evidence="1">
    <location>
        <begin position="587"/>
        <end position="608"/>
    </location>
</feature>
<evidence type="ECO:0000256" key="1">
    <source>
        <dbReference type="SAM" id="MobiDB-lite"/>
    </source>
</evidence>
<dbReference type="EMBL" id="CP016246">
    <property type="protein sequence ID" value="ANQ07831.1"/>
    <property type="molecule type" value="Genomic_DNA"/>
</dbReference>